<sequence>MKSNPLLSLDPKASDFWFPRKVYNSKTWQYLCVLSGNVAGIAYILSFVAIGGFPPVPSYWDADRVHEHYFKHKDGCKAAVFLLLLSGALYLPWGAVISKQMRQIPNVNPVLCDLQLASCAIGVWILILPGLILAVLISRDYGPELTLLLSDLYWMITCMPWTIFWMQSWTLAWAAFADRSKNPKFPKIVGVINVAAPIAASFASGIHIQSLGPMARNGGLAFWTPLGVLTLEYAADTISLLWNIWNEPEVDSESV</sequence>
<proteinExistence type="predicted"/>
<feature type="transmembrane region" description="Helical" evidence="1">
    <location>
        <begin position="110"/>
        <end position="137"/>
    </location>
</feature>
<name>A0A7H8RBD7_TALRU</name>
<feature type="transmembrane region" description="Helical" evidence="1">
    <location>
        <begin position="188"/>
        <end position="208"/>
    </location>
</feature>
<dbReference type="OrthoDB" id="3449024at2759"/>
<dbReference type="RefSeq" id="XP_035348007.1">
    <property type="nucleotide sequence ID" value="XM_035492114.1"/>
</dbReference>
<gene>
    <name evidence="2" type="ORF">TRUGW13939_08989</name>
</gene>
<accession>A0A7H8RBD7</accession>
<keyword evidence="1" id="KW-1133">Transmembrane helix</keyword>
<keyword evidence="1" id="KW-0812">Transmembrane</keyword>
<dbReference type="EMBL" id="CP055902">
    <property type="protein sequence ID" value="QKX61833.1"/>
    <property type="molecule type" value="Genomic_DNA"/>
</dbReference>
<feature type="transmembrane region" description="Helical" evidence="1">
    <location>
        <begin position="220"/>
        <end position="245"/>
    </location>
</feature>
<dbReference type="Proteomes" id="UP000509510">
    <property type="component" value="Chromosome V"/>
</dbReference>
<dbReference type="AlphaFoldDB" id="A0A7H8RBD7"/>
<protein>
    <submittedName>
        <fullName evidence="2">Uncharacterized protein</fullName>
    </submittedName>
</protein>
<reference evidence="3" key="1">
    <citation type="submission" date="2020-06" db="EMBL/GenBank/DDBJ databases">
        <title>A chromosome-scale genome assembly of Talaromyces rugulosus W13939.</title>
        <authorList>
            <person name="Wang B."/>
            <person name="Guo L."/>
            <person name="Ye K."/>
            <person name="Wang L."/>
        </authorList>
    </citation>
    <scope>NUCLEOTIDE SEQUENCE [LARGE SCALE GENOMIC DNA]</scope>
    <source>
        <strain evidence="3">W13939</strain>
    </source>
</reference>
<evidence type="ECO:0000256" key="1">
    <source>
        <dbReference type="SAM" id="Phobius"/>
    </source>
</evidence>
<feature type="transmembrane region" description="Helical" evidence="1">
    <location>
        <begin position="152"/>
        <end position="176"/>
    </location>
</feature>
<dbReference type="GeneID" id="55996473"/>
<feature type="transmembrane region" description="Helical" evidence="1">
    <location>
        <begin position="78"/>
        <end position="98"/>
    </location>
</feature>
<evidence type="ECO:0000313" key="3">
    <source>
        <dbReference type="Proteomes" id="UP000509510"/>
    </source>
</evidence>
<organism evidence="2 3">
    <name type="scientific">Talaromyces rugulosus</name>
    <name type="common">Penicillium rugulosum</name>
    <dbReference type="NCBI Taxonomy" id="121627"/>
    <lineage>
        <taxon>Eukaryota</taxon>
        <taxon>Fungi</taxon>
        <taxon>Dikarya</taxon>
        <taxon>Ascomycota</taxon>
        <taxon>Pezizomycotina</taxon>
        <taxon>Eurotiomycetes</taxon>
        <taxon>Eurotiomycetidae</taxon>
        <taxon>Eurotiales</taxon>
        <taxon>Trichocomaceae</taxon>
        <taxon>Talaromyces</taxon>
        <taxon>Talaromyces sect. Islandici</taxon>
    </lineage>
</organism>
<feature type="transmembrane region" description="Helical" evidence="1">
    <location>
        <begin position="30"/>
        <end position="53"/>
    </location>
</feature>
<keyword evidence="1" id="KW-0472">Membrane</keyword>
<keyword evidence="3" id="KW-1185">Reference proteome</keyword>
<dbReference type="KEGG" id="trg:TRUGW13939_08989"/>
<evidence type="ECO:0000313" key="2">
    <source>
        <dbReference type="EMBL" id="QKX61833.1"/>
    </source>
</evidence>